<dbReference type="GO" id="GO:0005524">
    <property type="term" value="F:ATP binding"/>
    <property type="evidence" value="ECO:0007669"/>
    <property type="project" value="UniProtKB-UniRule"/>
</dbReference>
<keyword evidence="5 7" id="KW-0418">Kinase</keyword>
<comment type="function">
    <text evidence="5">Catalyzes the phosphorylation of the 3'-hydroxyl group of dephosphocoenzyme A to form coenzyme A.</text>
</comment>
<comment type="similarity">
    <text evidence="1 5">Belongs to the CoaE family.</text>
</comment>
<dbReference type="OrthoDB" id="9812943at2"/>
<sequence length="201" mass="23003">MLKIGLTGGIGSGKTLVTYFLRDLGAYIIDTDEIAKSLTNIGGEALPKIIDVFGEKVIDSNGQLDRSWLREHIFSDKNARINLELIMHPLINYYSDLMLKQYSGLYVVFVVPLLLNSSIWLDKVNRICVVDCDENTQIKRVSERKLSLDTIKKIISVQTDRHTRLNFADDIIINGESISKQDLFKQVKMNHDYWCMISSRF</sequence>
<dbReference type="NCBIfam" id="TIGR00152">
    <property type="entry name" value="dephospho-CoA kinase"/>
    <property type="match status" value="1"/>
</dbReference>
<accession>M1L653</accession>
<evidence type="ECO:0000313" key="7">
    <source>
        <dbReference type="EMBL" id="AGF48093.1"/>
    </source>
</evidence>
<comment type="subcellular location">
    <subcellularLocation>
        <location evidence="5">Cytoplasm</location>
    </subcellularLocation>
</comment>
<dbReference type="HAMAP" id="MF_00376">
    <property type="entry name" value="Dephospho_CoA_kinase"/>
    <property type="match status" value="1"/>
</dbReference>
<evidence type="ECO:0000256" key="4">
    <source>
        <dbReference type="ARBA" id="ARBA00022993"/>
    </source>
</evidence>
<keyword evidence="5" id="KW-0963">Cytoplasm</keyword>
<dbReference type="STRING" id="1208920.CONE_0277"/>
<dbReference type="eggNOG" id="COG0237">
    <property type="taxonomic scope" value="Bacteria"/>
</dbReference>
<dbReference type="PANTHER" id="PTHR10695:SF46">
    <property type="entry name" value="BIFUNCTIONAL COENZYME A SYNTHASE-RELATED"/>
    <property type="match status" value="1"/>
</dbReference>
<evidence type="ECO:0000256" key="1">
    <source>
        <dbReference type="ARBA" id="ARBA00009018"/>
    </source>
</evidence>
<dbReference type="SUPFAM" id="SSF52540">
    <property type="entry name" value="P-loop containing nucleoside triphosphate hydrolases"/>
    <property type="match status" value="1"/>
</dbReference>
<dbReference type="UniPathway" id="UPA00241">
    <property type="reaction ID" value="UER00356"/>
</dbReference>
<dbReference type="EMBL" id="CP003805">
    <property type="protein sequence ID" value="AGF48093.1"/>
    <property type="molecule type" value="Genomic_DNA"/>
</dbReference>
<evidence type="ECO:0000256" key="5">
    <source>
        <dbReference type="HAMAP-Rule" id="MF_00376"/>
    </source>
</evidence>
<dbReference type="InterPro" id="IPR027417">
    <property type="entry name" value="P-loop_NTPase"/>
</dbReference>
<reference evidence="7 8" key="1">
    <citation type="journal article" date="2013" name="Genome Biol. Evol.">
        <title>Genome evolution and phylogenomic analysis of candidatus kinetoplastibacterium, the betaproteobacterial endosymbionts of strigomonas and angomonas.</title>
        <authorList>
            <person name="Alves J.M."/>
            <person name="Serrano M.G."/>
            <person name="Maia da Silva F."/>
            <person name="Voegtly L.J."/>
            <person name="Matveyev A.V."/>
            <person name="Teixeira M.M."/>
            <person name="Camargo E.P."/>
            <person name="Buck G.A."/>
        </authorList>
    </citation>
    <scope>NUCLEOTIDE SEQUENCE [LARGE SCALE GENOMIC DNA]</scope>
    <source>
        <strain evidence="7 8">TCC290E</strain>
    </source>
</reference>
<comment type="catalytic activity">
    <reaction evidence="5">
        <text>3'-dephospho-CoA + ATP = ADP + CoA + H(+)</text>
        <dbReference type="Rhea" id="RHEA:18245"/>
        <dbReference type="ChEBI" id="CHEBI:15378"/>
        <dbReference type="ChEBI" id="CHEBI:30616"/>
        <dbReference type="ChEBI" id="CHEBI:57287"/>
        <dbReference type="ChEBI" id="CHEBI:57328"/>
        <dbReference type="ChEBI" id="CHEBI:456216"/>
        <dbReference type="EC" id="2.7.1.24"/>
    </reaction>
</comment>
<organism evidence="7 8">
    <name type="scientific">Candidatus Kinetoplastidibacterium stringomonadis TCC290E</name>
    <dbReference type="NCBI Taxonomy" id="1208920"/>
    <lineage>
        <taxon>Bacteria</taxon>
        <taxon>Pseudomonadati</taxon>
        <taxon>Pseudomonadota</taxon>
        <taxon>Betaproteobacteria</taxon>
        <taxon>Candidatus Kinetoplastidibacterium</taxon>
    </lineage>
</organism>
<dbReference type="GO" id="GO:0004140">
    <property type="term" value="F:dephospho-CoA kinase activity"/>
    <property type="evidence" value="ECO:0007669"/>
    <property type="project" value="UniProtKB-UniRule"/>
</dbReference>
<gene>
    <name evidence="5" type="primary">coaE</name>
    <name evidence="7" type="ORF">CONE_0277</name>
</gene>
<evidence type="ECO:0000256" key="3">
    <source>
        <dbReference type="ARBA" id="ARBA00022840"/>
    </source>
</evidence>
<dbReference type="GO" id="GO:0005737">
    <property type="term" value="C:cytoplasm"/>
    <property type="evidence" value="ECO:0007669"/>
    <property type="project" value="UniProtKB-SubCell"/>
</dbReference>
<dbReference type="CDD" id="cd02022">
    <property type="entry name" value="DPCK"/>
    <property type="match status" value="1"/>
</dbReference>
<dbReference type="Pfam" id="PF01121">
    <property type="entry name" value="CoaE"/>
    <property type="match status" value="1"/>
</dbReference>
<dbReference type="InterPro" id="IPR001977">
    <property type="entry name" value="Depp_CoAkinase"/>
</dbReference>
<dbReference type="HOGENOM" id="CLU_057180_1_2_4"/>
<keyword evidence="8" id="KW-1185">Reference proteome</keyword>
<dbReference type="RefSeq" id="WP_015396781.1">
    <property type="nucleotide sequence ID" value="NC_020299.1"/>
</dbReference>
<dbReference type="AlphaFoldDB" id="M1L653"/>
<evidence type="ECO:0000256" key="6">
    <source>
        <dbReference type="NCBIfam" id="TIGR00152"/>
    </source>
</evidence>
<dbReference type="PANTHER" id="PTHR10695">
    <property type="entry name" value="DEPHOSPHO-COA KINASE-RELATED"/>
    <property type="match status" value="1"/>
</dbReference>
<evidence type="ECO:0000256" key="2">
    <source>
        <dbReference type="ARBA" id="ARBA00022741"/>
    </source>
</evidence>
<dbReference type="PATRIC" id="fig|1208920.3.peg.64"/>
<keyword evidence="5 7" id="KW-0808">Transferase</keyword>
<dbReference type="Proteomes" id="UP000011541">
    <property type="component" value="Chromosome"/>
</dbReference>
<evidence type="ECO:0000313" key="8">
    <source>
        <dbReference type="Proteomes" id="UP000011541"/>
    </source>
</evidence>
<dbReference type="EC" id="2.7.1.24" evidence="5 6"/>
<keyword evidence="4 5" id="KW-0173">Coenzyme A biosynthesis</keyword>
<proteinExistence type="inferred from homology"/>
<dbReference type="Gene3D" id="3.40.50.300">
    <property type="entry name" value="P-loop containing nucleotide triphosphate hydrolases"/>
    <property type="match status" value="1"/>
</dbReference>
<comment type="pathway">
    <text evidence="5">Cofactor biosynthesis; coenzyme A biosynthesis; CoA from (R)-pantothenate: step 5/5.</text>
</comment>
<dbReference type="GO" id="GO:0015937">
    <property type="term" value="P:coenzyme A biosynthetic process"/>
    <property type="evidence" value="ECO:0007669"/>
    <property type="project" value="UniProtKB-UniRule"/>
</dbReference>
<keyword evidence="3 5" id="KW-0067">ATP-binding</keyword>
<feature type="binding site" evidence="5">
    <location>
        <begin position="11"/>
        <end position="16"/>
    </location>
    <ligand>
        <name>ATP</name>
        <dbReference type="ChEBI" id="CHEBI:30616"/>
    </ligand>
</feature>
<keyword evidence="2 5" id="KW-0547">Nucleotide-binding</keyword>
<dbReference type="PROSITE" id="PS51219">
    <property type="entry name" value="DPCK"/>
    <property type="match status" value="1"/>
</dbReference>
<dbReference type="KEGG" id="kon:CONE_0277"/>
<name>M1L653_9PROT</name>
<protein>
    <recommendedName>
        <fullName evidence="5 6">Dephospho-CoA kinase</fullName>
        <ecNumber evidence="5 6">2.7.1.24</ecNumber>
    </recommendedName>
    <alternativeName>
        <fullName evidence="5">Dephosphocoenzyme A kinase</fullName>
    </alternativeName>
</protein>